<feature type="transmembrane region" description="Helical" evidence="6">
    <location>
        <begin position="114"/>
        <end position="133"/>
    </location>
</feature>
<feature type="transmembrane region" description="Helical" evidence="6">
    <location>
        <begin position="88"/>
        <end position="108"/>
    </location>
</feature>
<evidence type="ECO:0000256" key="1">
    <source>
        <dbReference type="ARBA" id="ARBA00004141"/>
    </source>
</evidence>
<dbReference type="GO" id="GO:0016020">
    <property type="term" value="C:membrane"/>
    <property type="evidence" value="ECO:0007669"/>
    <property type="project" value="UniProtKB-SubCell"/>
</dbReference>
<comment type="similarity">
    <text evidence="2">Belongs to the TspO/BZRP family.</text>
</comment>
<gene>
    <name evidence="7" type="ORF">AUC71_11715</name>
</gene>
<evidence type="ECO:0000256" key="4">
    <source>
        <dbReference type="ARBA" id="ARBA00022989"/>
    </source>
</evidence>
<dbReference type="CDD" id="cd15904">
    <property type="entry name" value="TSPO_MBR"/>
    <property type="match status" value="1"/>
</dbReference>
<evidence type="ECO:0000313" key="7">
    <source>
        <dbReference type="EMBL" id="ODS03077.1"/>
    </source>
</evidence>
<keyword evidence="8" id="KW-1185">Reference proteome</keyword>
<name>A0A1E3WDC9_9HYPH</name>
<protein>
    <recommendedName>
        <fullName evidence="9">TspO protein</fullName>
    </recommendedName>
</protein>
<dbReference type="PANTHER" id="PTHR10057:SF0">
    <property type="entry name" value="TRANSLOCATOR PROTEIN"/>
    <property type="match status" value="1"/>
</dbReference>
<dbReference type="AlphaFoldDB" id="A0A1E3WDC9"/>
<dbReference type="PIRSF" id="PIRSF005859">
    <property type="entry name" value="PBR"/>
    <property type="match status" value="1"/>
</dbReference>
<evidence type="ECO:0000256" key="3">
    <source>
        <dbReference type="ARBA" id="ARBA00022692"/>
    </source>
</evidence>
<comment type="subcellular location">
    <subcellularLocation>
        <location evidence="1">Membrane</location>
        <topology evidence="1">Multi-pass membrane protein</topology>
    </subcellularLocation>
</comment>
<dbReference type="PANTHER" id="PTHR10057">
    <property type="entry name" value="PERIPHERAL-TYPE BENZODIAZEPINE RECEPTOR"/>
    <property type="match status" value="1"/>
</dbReference>
<dbReference type="Proteomes" id="UP000095042">
    <property type="component" value="Unassembled WGS sequence"/>
</dbReference>
<feature type="transmembrane region" description="Helical" evidence="6">
    <location>
        <begin position="55"/>
        <end position="76"/>
    </location>
</feature>
<dbReference type="FunFam" id="1.20.1260.100:FF:000001">
    <property type="entry name" value="translocator protein 2"/>
    <property type="match status" value="1"/>
</dbReference>
<accession>A0A1E3WDC9</accession>
<proteinExistence type="inferred from homology"/>
<dbReference type="RefSeq" id="WP_069623721.1">
    <property type="nucleotide sequence ID" value="NZ_LPWD01000175.1"/>
</dbReference>
<evidence type="ECO:0000256" key="5">
    <source>
        <dbReference type="ARBA" id="ARBA00023136"/>
    </source>
</evidence>
<feature type="transmembrane region" description="Helical" evidence="6">
    <location>
        <begin position="140"/>
        <end position="164"/>
    </location>
</feature>
<dbReference type="OrthoDB" id="9795496at2"/>
<comment type="caution">
    <text evidence="7">The sequence shown here is derived from an EMBL/GenBank/DDBJ whole genome shotgun (WGS) entry which is preliminary data.</text>
</comment>
<dbReference type="EMBL" id="LPWD01000175">
    <property type="protein sequence ID" value="ODS03077.1"/>
    <property type="molecule type" value="Genomic_DNA"/>
</dbReference>
<dbReference type="InterPro" id="IPR004307">
    <property type="entry name" value="TspO_MBR"/>
</dbReference>
<dbReference type="InterPro" id="IPR038330">
    <property type="entry name" value="TspO/MBR-related_sf"/>
</dbReference>
<evidence type="ECO:0008006" key="9">
    <source>
        <dbReference type="Google" id="ProtNLM"/>
    </source>
</evidence>
<dbReference type="Pfam" id="PF03073">
    <property type="entry name" value="TspO_MBR"/>
    <property type="match status" value="1"/>
</dbReference>
<reference evidence="7 8" key="1">
    <citation type="journal article" date="2016" name="Environ. Microbiol.">
        <title>New Methyloceanibacter diversity from North Sea sediments includes methanotroph containing solely the soluble methane monooxygenase.</title>
        <authorList>
            <person name="Vekeman B."/>
            <person name="Kerckhof F.M."/>
            <person name="Cremers G."/>
            <person name="de Vos P."/>
            <person name="Vandamme P."/>
            <person name="Boon N."/>
            <person name="Op den Camp H.J."/>
            <person name="Heylen K."/>
        </authorList>
    </citation>
    <scope>NUCLEOTIDE SEQUENCE [LARGE SCALE GENOMIC DNA]</scope>
    <source>
        <strain evidence="7 8">R-67177</strain>
    </source>
</reference>
<keyword evidence="3 6" id="KW-0812">Transmembrane</keyword>
<evidence type="ECO:0000256" key="2">
    <source>
        <dbReference type="ARBA" id="ARBA00007524"/>
    </source>
</evidence>
<keyword evidence="5 6" id="KW-0472">Membrane</keyword>
<keyword evidence="4 6" id="KW-1133">Transmembrane helix</keyword>
<evidence type="ECO:0000313" key="8">
    <source>
        <dbReference type="Proteomes" id="UP000095042"/>
    </source>
</evidence>
<evidence type="ECO:0000256" key="6">
    <source>
        <dbReference type="SAM" id="Phobius"/>
    </source>
</evidence>
<sequence>MSVGAEPLLSRRSAIALLIALAVCFAASVIGGALTRPNLEWYATLTKPSFAPPNAVFPIVWPILYAMMAVAAWLVWRSGGDAGDKKTALVWFGIQLVINVLWSFAFFWMQSPSFGFGVIMVLLVAIVIAIVLFDRLSRPAALLLLPYLLWVCFATGLNFMIWVLNSGIDFSQAPS</sequence>
<organism evidence="7 8">
    <name type="scientific">Methyloceanibacter marginalis</name>
    <dbReference type="NCBI Taxonomy" id="1774971"/>
    <lineage>
        <taxon>Bacteria</taxon>
        <taxon>Pseudomonadati</taxon>
        <taxon>Pseudomonadota</taxon>
        <taxon>Alphaproteobacteria</taxon>
        <taxon>Hyphomicrobiales</taxon>
        <taxon>Hyphomicrobiaceae</taxon>
        <taxon>Methyloceanibacter</taxon>
    </lineage>
</organism>
<dbReference type="GO" id="GO:0033013">
    <property type="term" value="P:tetrapyrrole metabolic process"/>
    <property type="evidence" value="ECO:0007669"/>
    <property type="project" value="UniProtKB-ARBA"/>
</dbReference>
<dbReference type="Gene3D" id="1.20.1260.100">
    <property type="entry name" value="TspO/MBR protein"/>
    <property type="match status" value="1"/>
</dbReference>